<gene>
    <name evidence="2" type="ORF">TRITD_1Av1G211960</name>
</gene>
<dbReference type="Proteomes" id="UP000324705">
    <property type="component" value="Chromosome 1A"/>
</dbReference>
<dbReference type="AlphaFoldDB" id="A0A9R0QJY0"/>
<dbReference type="Gramene" id="TRITD1Av1G211960.1">
    <property type="protein sequence ID" value="TRITD1Av1G211960.1"/>
    <property type="gene ID" value="TRITD1Av1G211960"/>
</dbReference>
<reference evidence="2 3" key="1">
    <citation type="submission" date="2017-09" db="EMBL/GenBank/DDBJ databases">
        <authorList>
            <consortium name="International Durum Wheat Genome Sequencing Consortium (IDWGSC)"/>
            <person name="Milanesi L."/>
        </authorList>
    </citation>
    <scope>NUCLEOTIDE SEQUENCE [LARGE SCALE GENOMIC DNA]</scope>
    <source>
        <strain evidence="3">cv. Svevo</strain>
    </source>
</reference>
<feature type="compositionally biased region" description="Basic and acidic residues" evidence="1">
    <location>
        <begin position="29"/>
        <end position="40"/>
    </location>
</feature>
<proteinExistence type="predicted"/>
<organism evidence="2 3">
    <name type="scientific">Triticum turgidum subsp. durum</name>
    <name type="common">Durum wheat</name>
    <name type="synonym">Triticum durum</name>
    <dbReference type="NCBI Taxonomy" id="4567"/>
    <lineage>
        <taxon>Eukaryota</taxon>
        <taxon>Viridiplantae</taxon>
        <taxon>Streptophyta</taxon>
        <taxon>Embryophyta</taxon>
        <taxon>Tracheophyta</taxon>
        <taxon>Spermatophyta</taxon>
        <taxon>Magnoliopsida</taxon>
        <taxon>Liliopsida</taxon>
        <taxon>Poales</taxon>
        <taxon>Poaceae</taxon>
        <taxon>BOP clade</taxon>
        <taxon>Pooideae</taxon>
        <taxon>Triticodae</taxon>
        <taxon>Triticeae</taxon>
        <taxon>Triticinae</taxon>
        <taxon>Triticum</taxon>
    </lineage>
</organism>
<dbReference type="OMA" id="IETMNEH"/>
<sequence length="111" mass="12191">MAVNDTNEYYQEEEENNCSSPFAPADDSTFEKAIETMNEHYDEEEKLGLSMDNEEEGVEDAELVSDADGGGDDDAGSGDGHFGDDDYYDDDIAGGFNDFYGDAGDGPDDWW</sequence>
<name>A0A9R0QJY0_TRITD</name>
<evidence type="ECO:0000256" key="1">
    <source>
        <dbReference type="SAM" id="MobiDB-lite"/>
    </source>
</evidence>
<accession>A0A9R0QJY0</accession>
<feature type="compositionally biased region" description="Acidic residues" evidence="1">
    <location>
        <begin position="52"/>
        <end position="76"/>
    </location>
</feature>
<protein>
    <submittedName>
        <fullName evidence="2">Uncharacterized protein</fullName>
    </submittedName>
</protein>
<dbReference type="EMBL" id="LT934111">
    <property type="protein sequence ID" value="VAH10597.1"/>
    <property type="molecule type" value="Genomic_DNA"/>
</dbReference>
<evidence type="ECO:0000313" key="3">
    <source>
        <dbReference type="Proteomes" id="UP000324705"/>
    </source>
</evidence>
<evidence type="ECO:0000313" key="2">
    <source>
        <dbReference type="EMBL" id="VAH10597.1"/>
    </source>
</evidence>
<keyword evidence="3" id="KW-1185">Reference proteome</keyword>
<feature type="region of interest" description="Disordered" evidence="1">
    <location>
        <begin position="1"/>
        <end position="88"/>
    </location>
</feature>